<evidence type="ECO:0000259" key="6">
    <source>
        <dbReference type="PROSITE" id="PS50850"/>
    </source>
</evidence>
<reference evidence="8" key="1">
    <citation type="journal article" date="2019" name="Int. J. Syst. Evol. Microbiol.">
        <title>The Global Catalogue of Microorganisms (GCM) 10K type strain sequencing project: providing services to taxonomists for standard genome sequencing and annotation.</title>
        <authorList>
            <consortium name="The Broad Institute Genomics Platform"/>
            <consortium name="The Broad Institute Genome Sequencing Center for Infectious Disease"/>
            <person name="Wu L."/>
            <person name="Ma J."/>
        </authorList>
    </citation>
    <scope>NUCLEOTIDE SEQUENCE [LARGE SCALE GENOMIC DNA]</scope>
    <source>
        <strain evidence="8">CCM 8653</strain>
    </source>
</reference>
<keyword evidence="2 5" id="KW-0812">Transmembrane</keyword>
<keyword evidence="4 5" id="KW-0472">Membrane</keyword>
<keyword evidence="8" id="KW-1185">Reference proteome</keyword>
<evidence type="ECO:0000256" key="5">
    <source>
        <dbReference type="SAM" id="Phobius"/>
    </source>
</evidence>
<proteinExistence type="predicted"/>
<dbReference type="InterPro" id="IPR020846">
    <property type="entry name" value="MFS_dom"/>
</dbReference>
<feature type="transmembrane region" description="Helical" evidence="5">
    <location>
        <begin position="186"/>
        <end position="205"/>
    </location>
</feature>
<dbReference type="EMBL" id="BMDG01000016">
    <property type="protein sequence ID" value="GGI11738.1"/>
    <property type="molecule type" value="Genomic_DNA"/>
</dbReference>
<feature type="transmembrane region" description="Helical" evidence="5">
    <location>
        <begin position="95"/>
        <end position="113"/>
    </location>
</feature>
<sequence length="442" mass="46071">MSLLRNTASQATGKAGRSLRSWQTQVFVVSWVTYAAFYFPRSSFSAAKVGILEDPTVNGTLTQGVLGNLDALYLAAYAIGQFTWGAVAEKWGTRVVVTGGMIFAGLAAIFMGFGSALWLFAPLMIVQGLAQATGWSALSKNIASFFTVKSRGRAMGMFSTSYAFGGLVAAPVAGFFAYSVLHDWRAAFFTGGLVILALLVVFVALQRNNLRECGLPDIDVIDSDLPEAGEKTAAIEEGRRRMRLSDLLAAARHDSMILRLGVSYFLLKPARYAILLWGPVLVIQAMPEVDKLTAVLVPIAFGVAGVVAPIVCGWLSDTVFGARRVPVCVISLALLVGVLCLWGPMTATGSVPLVCGALALIGLAAYGADAMISGVAAVDFGTSRHAAGAAGFINGCGSVGAILGGLLPGYLGGGALFYGFAVAAAIAAAVLAPQWNRRPVSA</sequence>
<evidence type="ECO:0000256" key="3">
    <source>
        <dbReference type="ARBA" id="ARBA00022989"/>
    </source>
</evidence>
<comment type="subcellular location">
    <subcellularLocation>
        <location evidence="1">Cell membrane</location>
        <topology evidence="1">Multi-pass membrane protein</topology>
    </subcellularLocation>
</comment>
<evidence type="ECO:0000256" key="2">
    <source>
        <dbReference type="ARBA" id="ARBA00022692"/>
    </source>
</evidence>
<keyword evidence="3 5" id="KW-1133">Transmembrane helix</keyword>
<dbReference type="Gene3D" id="1.20.1250.20">
    <property type="entry name" value="MFS general substrate transporter like domains"/>
    <property type="match status" value="2"/>
</dbReference>
<feature type="domain" description="Major facilitator superfamily (MFS) profile" evidence="6">
    <location>
        <begin position="26"/>
        <end position="439"/>
    </location>
</feature>
<dbReference type="InterPro" id="IPR011701">
    <property type="entry name" value="MFS"/>
</dbReference>
<feature type="transmembrane region" description="Helical" evidence="5">
    <location>
        <begin position="159"/>
        <end position="180"/>
    </location>
</feature>
<comment type="caution">
    <text evidence="7">The sequence shown here is derived from an EMBL/GenBank/DDBJ whole genome shotgun (WGS) entry which is preliminary data.</text>
</comment>
<dbReference type="Pfam" id="PF07690">
    <property type="entry name" value="MFS_1"/>
    <property type="match status" value="1"/>
</dbReference>
<feature type="transmembrane region" description="Helical" evidence="5">
    <location>
        <begin position="119"/>
        <end position="138"/>
    </location>
</feature>
<evidence type="ECO:0000313" key="7">
    <source>
        <dbReference type="EMBL" id="GGI11738.1"/>
    </source>
</evidence>
<evidence type="ECO:0000256" key="4">
    <source>
        <dbReference type="ARBA" id="ARBA00023136"/>
    </source>
</evidence>
<accession>A0ABQ2BDM0</accession>
<gene>
    <name evidence="7" type="ORF">GCM10007368_37690</name>
</gene>
<feature type="transmembrane region" description="Helical" evidence="5">
    <location>
        <begin position="327"/>
        <end position="345"/>
    </location>
</feature>
<name>A0ABQ2BDM0_9MICO</name>
<feature type="transmembrane region" description="Helical" evidence="5">
    <location>
        <begin position="351"/>
        <end position="378"/>
    </location>
</feature>
<dbReference type="InterPro" id="IPR036259">
    <property type="entry name" value="MFS_trans_sf"/>
</dbReference>
<feature type="transmembrane region" description="Helical" evidence="5">
    <location>
        <begin position="390"/>
        <end position="410"/>
    </location>
</feature>
<organism evidence="7 8">
    <name type="scientific">Isoptericola cucumis</name>
    <dbReference type="NCBI Taxonomy" id="1776856"/>
    <lineage>
        <taxon>Bacteria</taxon>
        <taxon>Bacillati</taxon>
        <taxon>Actinomycetota</taxon>
        <taxon>Actinomycetes</taxon>
        <taxon>Micrococcales</taxon>
        <taxon>Promicromonosporaceae</taxon>
        <taxon>Isoptericola</taxon>
    </lineage>
</organism>
<dbReference type="SUPFAM" id="SSF103473">
    <property type="entry name" value="MFS general substrate transporter"/>
    <property type="match status" value="1"/>
</dbReference>
<feature type="transmembrane region" description="Helical" evidence="5">
    <location>
        <begin position="21"/>
        <end position="39"/>
    </location>
</feature>
<evidence type="ECO:0000256" key="1">
    <source>
        <dbReference type="ARBA" id="ARBA00004651"/>
    </source>
</evidence>
<feature type="transmembrane region" description="Helical" evidence="5">
    <location>
        <begin position="292"/>
        <end position="315"/>
    </location>
</feature>
<feature type="transmembrane region" description="Helical" evidence="5">
    <location>
        <begin position="269"/>
        <end position="286"/>
    </location>
</feature>
<dbReference type="InterPro" id="IPR000849">
    <property type="entry name" value="Sugar_P_transporter"/>
</dbReference>
<feature type="transmembrane region" description="Helical" evidence="5">
    <location>
        <begin position="71"/>
        <end position="88"/>
    </location>
</feature>
<dbReference type="RefSeq" id="WP_188525285.1">
    <property type="nucleotide sequence ID" value="NZ_BMDG01000016.1"/>
</dbReference>
<feature type="transmembrane region" description="Helical" evidence="5">
    <location>
        <begin position="416"/>
        <end position="435"/>
    </location>
</feature>
<protein>
    <submittedName>
        <fullName evidence="7">MFS transporter</fullName>
    </submittedName>
</protein>
<dbReference type="PIRSF" id="PIRSF002808">
    <property type="entry name" value="Hexose_phosphate_transp"/>
    <property type="match status" value="1"/>
</dbReference>
<dbReference type="PROSITE" id="PS50850">
    <property type="entry name" value="MFS"/>
    <property type="match status" value="1"/>
</dbReference>
<dbReference type="PANTHER" id="PTHR43826">
    <property type="entry name" value="GLUCOSE-6-PHOSPHATE EXCHANGER SLC37A4"/>
    <property type="match status" value="1"/>
</dbReference>
<evidence type="ECO:0000313" key="8">
    <source>
        <dbReference type="Proteomes" id="UP000632535"/>
    </source>
</evidence>
<dbReference type="InterPro" id="IPR051337">
    <property type="entry name" value="OPA_Antiporter"/>
</dbReference>
<dbReference type="Proteomes" id="UP000632535">
    <property type="component" value="Unassembled WGS sequence"/>
</dbReference>
<dbReference type="PANTHER" id="PTHR43826:SF3">
    <property type="entry name" value="GLUCOSE-6-PHOSPHATE EXCHANGER SLC37A4"/>
    <property type="match status" value="1"/>
</dbReference>